<accession>A0A923RNU6</accession>
<sequence length="79" mass="9418">MNDLEFGTIRLHLEELMKERNISINKLSFRAEMQRTQLKKYCRNEVQRLDIAVLSRLCYALDCDLNDLLEYIPPEKSNN</sequence>
<dbReference type="GO" id="GO:0003677">
    <property type="term" value="F:DNA binding"/>
    <property type="evidence" value="ECO:0007669"/>
    <property type="project" value="InterPro"/>
</dbReference>
<dbReference type="Pfam" id="PF13443">
    <property type="entry name" value="HTH_26"/>
    <property type="match status" value="1"/>
</dbReference>
<evidence type="ECO:0000313" key="3">
    <source>
        <dbReference type="Proteomes" id="UP000652477"/>
    </source>
</evidence>
<evidence type="ECO:0000313" key="2">
    <source>
        <dbReference type="EMBL" id="MBC5687765.1"/>
    </source>
</evidence>
<dbReference type="RefSeq" id="WP_186874433.1">
    <property type="nucleotide sequence ID" value="NZ_JACOPF010000001.1"/>
</dbReference>
<reference evidence="2" key="1">
    <citation type="submission" date="2020-08" db="EMBL/GenBank/DDBJ databases">
        <title>Genome public.</title>
        <authorList>
            <person name="Liu C."/>
            <person name="Sun Q."/>
        </authorList>
    </citation>
    <scope>NUCLEOTIDE SEQUENCE</scope>
    <source>
        <strain evidence="2">NSJ-55</strain>
    </source>
</reference>
<dbReference type="Gene3D" id="1.10.260.40">
    <property type="entry name" value="lambda repressor-like DNA-binding domains"/>
    <property type="match status" value="1"/>
</dbReference>
<dbReference type="PROSITE" id="PS50943">
    <property type="entry name" value="HTH_CROC1"/>
    <property type="match status" value="1"/>
</dbReference>
<evidence type="ECO:0000259" key="1">
    <source>
        <dbReference type="PROSITE" id="PS50943"/>
    </source>
</evidence>
<dbReference type="Proteomes" id="UP000652477">
    <property type="component" value="Unassembled WGS sequence"/>
</dbReference>
<protein>
    <submittedName>
        <fullName evidence="2">Helix-turn-helix transcriptional regulator</fullName>
    </submittedName>
</protein>
<feature type="domain" description="HTH cro/C1-type" evidence="1">
    <location>
        <begin position="13"/>
        <end position="68"/>
    </location>
</feature>
<dbReference type="SUPFAM" id="SSF47413">
    <property type="entry name" value="lambda repressor-like DNA-binding domains"/>
    <property type="match status" value="1"/>
</dbReference>
<dbReference type="InterPro" id="IPR010982">
    <property type="entry name" value="Lambda_DNA-bd_dom_sf"/>
</dbReference>
<dbReference type="SMART" id="SM00530">
    <property type="entry name" value="HTH_XRE"/>
    <property type="match status" value="1"/>
</dbReference>
<proteinExistence type="predicted"/>
<dbReference type="AlphaFoldDB" id="A0A923RNU6"/>
<dbReference type="EMBL" id="JACOPF010000001">
    <property type="protein sequence ID" value="MBC5687765.1"/>
    <property type="molecule type" value="Genomic_DNA"/>
</dbReference>
<gene>
    <name evidence="2" type="ORF">H8S37_02285</name>
</gene>
<name>A0A923RNU6_9FIRM</name>
<comment type="caution">
    <text evidence="2">The sequence shown here is derived from an EMBL/GenBank/DDBJ whole genome shotgun (WGS) entry which is preliminary data.</text>
</comment>
<organism evidence="2 3">
    <name type="scientific">Mediterraneibacter hominis</name>
    <dbReference type="NCBI Taxonomy" id="2763054"/>
    <lineage>
        <taxon>Bacteria</taxon>
        <taxon>Bacillati</taxon>
        <taxon>Bacillota</taxon>
        <taxon>Clostridia</taxon>
        <taxon>Lachnospirales</taxon>
        <taxon>Lachnospiraceae</taxon>
        <taxon>Mediterraneibacter</taxon>
    </lineage>
</organism>
<dbReference type="InterPro" id="IPR001387">
    <property type="entry name" value="Cro/C1-type_HTH"/>
</dbReference>
<keyword evidence="3" id="KW-1185">Reference proteome</keyword>